<feature type="transmembrane region" description="Helical" evidence="16">
    <location>
        <begin position="473"/>
        <end position="497"/>
    </location>
</feature>
<feature type="binding site" evidence="14">
    <location>
        <begin position="134"/>
        <end position="141"/>
    </location>
    <ligand>
        <name>GTP</name>
        <dbReference type="ChEBI" id="CHEBI:37565"/>
        <label>1</label>
    </ligand>
</feature>
<dbReference type="InterPro" id="IPR007167">
    <property type="entry name" value="Fe-transptr_FeoA-like"/>
</dbReference>
<keyword evidence="20" id="KW-1185">Reference proteome</keyword>
<evidence type="ECO:0000256" key="17">
    <source>
        <dbReference type="SAM" id="MobiDB-lite"/>
    </source>
</evidence>
<evidence type="ECO:0000313" key="20">
    <source>
        <dbReference type="Proteomes" id="UP000054172"/>
    </source>
</evidence>
<dbReference type="SUPFAM" id="SSF52540">
    <property type="entry name" value="P-loop containing nucleoside triphosphate hydrolases"/>
    <property type="match status" value="1"/>
</dbReference>
<evidence type="ECO:0000256" key="9">
    <source>
        <dbReference type="ARBA" id="ARBA00023065"/>
    </source>
</evidence>
<feature type="binding site" evidence="15">
    <location>
        <position position="148"/>
    </location>
    <ligand>
        <name>Mg(2+)</name>
        <dbReference type="ChEBI" id="CHEBI:18420"/>
        <label>2</label>
    </ligand>
</feature>
<dbReference type="SMART" id="SM00899">
    <property type="entry name" value="FeoA"/>
    <property type="match status" value="1"/>
</dbReference>
<dbReference type="InterPro" id="IPR011640">
    <property type="entry name" value="Fe2_transport_prot_B_C"/>
</dbReference>
<feature type="transmembrane region" description="Helical" evidence="16">
    <location>
        <begin position="883"/>
        <end position="906"/>
    </location>
</feature>
<dbReference type="GO" id="GO:0005886">
    <property type="term" value="C:plasma membrane"/>
    <property type="evidence" value="ECO:0007669"/>
    <property type="project" value="UniProtKB-SubCell"/>
</dbReference>
<evidence type="ECO:0000256" key="16">
    <source>
        <dbReference type="RuleBase" id="RU362098"/>
    </source>
</evidence>
<dbReference type="Gene3D" id="3.40.50.300">
    <property type="entry name" value="P-loop containing nucleotide triphosphate hydrolases"/>
    <property type="match status" value="1"/>
</dbReference>
<dbReference type="AlphaFoldDB" id="A0A0Q4B979"/>
<dbReference type="CDD" id="cd01879">
    <property type="entry name" value="FeoB"/>
    <property type="match status" value="1"/>
</dbReference>
<keyword evidence="15" id="KW-0479">Metal-binding</keyword>
<evidence type="ECO:0000256" key="10">
    <source>
        <dbReference type="ARBA" id="ARBA00023134"/>
    </source>
</evidence>
<sequence length="909" mass="100495">MQLSDLQVGQKAQIVGVRGQGAFRKRILEMGFVEGKTVEVLGRAPLGDPTRYRIMDYEVSLRRDEALLVDVTPVASCTDAQQPPQQELPDSTILAAEQPHEDDLPFSDTATHRDTSPHKGKTTPQKVIRIALVGNPNSGKTSVFNLASGAREHTGNYSGVTVDSKTAHVQRGDYLFELTDLPGTYSLSAYSPEELYVRNFIAEFKPDVIVNVVDATNLERNLYLTLQLLEQTPRVVVALNMWDEFTSAKHHLNRPLLSELLGAPCVPTVGRTGQGLDRLLHTVAEVYEGRWTTQKNLVEAYGSTVQSSVSQLQSTLRQTYPHIDDLHTSYFALRLLENDADARRKLTLQPNSAQVENAIKVLSQEVENATGKDFETYATDARYSYLGRILQRTFVHAPQQVNTSWWDRIDRVVTHRVWGIPIFLGVMWFMFWVTFTVGEYPKGWMEDGVATLASWVNGAMPPSPLTDLLTDGVINGVGAVIVFLPQILILFLFIALLEDSGYMARAVFVMDRAMRGIGLHGRSFIPMVMGFGCNVPSIMATRTIGDRKVRMVTMLVNPFMQCSARLQVYVLLAGFALPSHPVVMLLGLYLFGIIAAVGMALLFRKTLFRGNDSPFVMEIPPYRLPTARSVLIHMWDKGSQYLRKMGTVILVAAILIWVLGYFPRSTSRGAEFETKQAAVEALLAQKGNNPSTEGQNGMGTEYHTAPTINPLKDSALTAEQNGSSSTTPPADSPDDGTLATSASHYDSLSPQELDSVKTALEYEWEEVRKQNSFLGRVGKFIEPGIYPLGFDWRIGIGLLSGIAAKEVVVSTLGVLIDAGNDPEGNETLLTERIERATYNSGERIGEKLFTPLTTLSLLLFVALYVPCIAVIAAIKRESGSWRWALFSALYTTGLAYIVSLVVYQIGRLL</sequence>
<evidence type="ECO:0000256" key="4">
    <source>
        <dbReference type="ARBA" id="ARBA00022496"/>
    </source>
</evidence>
<name>A0A0Q4B979_9BACT</name>
<keyword evidence="3" id="KW-1003">Cell membrane</keyword>
<dbReference type="PANTHER" id="PTHR43185:SF1">
    <property type="entry name" value="FE(2+) TRANSPORTER FEOB"/>
    <property type="match status" value="1"/>
</dbReference>
<comment type="caution">
    <text evidence="16">Lacks conserved residue(s) required for the propagation of feature annotation.</text>
</comment>
<reference evidence="19" key="1">
    <citation type="submission" date="2015-08" db="EMBL/GenBank/DDBJ databases">
        <title>Candidatus Bacteriodes Periocalifornicus.</title>
        <authorList>
            <person name="McLean J.S."/>
            <person name="Kelley S."/>
        </authorList>
    </citation>
    <scope>NUCLEOTIDE SEQUENCE [LARGE SCALE GENOMIC DNA]</scope>
    <source>
        <strain evidence="19">12B</strain>
    </source>
</reference>
<proteinExistence type="inferred from homology"/>
<dbReference type="InterPro" id="IPR030389">
    <property type="entry name" value="G_FEOB_dom"/>
</dbReference>
<keyword evidence="8 16" id="KW-0408">Iron</keyword>
<evidence type="ECO:0000256" key="2">
    <source>
        <dbReference type="ARBA" id="ARBA00022448"/>
    </source>
</evidence>
<comment type="similarity">
    <text evidence="16">Belongs to the TRAFAC class TrmE-Era-EngA-EngB-Septin-like GTPase superfamily. FeoB GTPase (TC 9.A.8) family.</text>
</comment>
<dbReference type="Gene3D" id="2.30.30.90">
    <property type="match status" value="1"/>
</dbReference>
<dbReference type="GO" id="GO:0015093">
    <property type="term" value="F:ferrous iron transmembrane transporter activity"/>
    <property type="evidence" value="ECO:0007669"/>
    <property type="project" value="UniProtKB-UniRule"/>
</dbReference>
<evidence type="ECO:0000256" key="11">
    <source>
        <dbReference type="ARBA" id="ARBA00023136"/>
    </source>
</evidence>
<keyword evidence="10 14" id="KW-0342">GTP-binding</keyword>
<dbReference type="InterPro" id="IPR050860">
    <property type="entry name" value="FeoB_GTPase"/>
</dbReference>
<keyword evidence="9" id="KW-0406">Ion transport</keyword>
<dbReference type="GO" id="GO:0005525">
    <property type="term" value="F:GTP binding"/>
    <property type="evidence" value="ECO:0007669"/>
    <property type="project" value="UniProtKB-KW"/>
</dbReference>
<dbReference type="GO" id="GO:0046914">
    <property type="term" value="F:transition metal ion binding"/>
    <property type="evidence" value="ECO:0007669"/>
    <property type="project" value="InterPro"/>
</dbReference>
<keyword evidence="4 16" id="KW-0410">Iron transport</keyword>
<dbReference type="NCBIfam" id="TIGR00437">
    <property type="entry name" value="feoB"/>
    <property type="match status" value="1"/>
</dbReference>
<keyword evidence="5 16" id="KW-0812">Transmembrane</keyword>
<evidence type="ECO:0000256" key="14">
    <source>
        <dbReference type="PIRSR" id="PIRSR603373-1"/>
    </source>
</evidence>
<evidence type="ECO:0000256" key="15">
    <source>
        <dbReference type="PIRSR" id="PIRSR603373-2"/>
    </source>
</evidence>
<evidence type="ECO:0000313" key="19">
    <source>
        <dbReference type="EMBL" id="KQM09159.1"/>
    </source>
</evidence>
<evidence type="ECO:0000256" key="8">
    <source>
        <dbReference type="ARBA" id="ARBA00023004"/>
    </source>
</evidence>
<comment type="function">
    <text evidence="16">Probable transporter of a GTP-driven Fe(2+) uptake system.</text>
</comment>
<keyword evidence="15" id="KW-0460">Magnesium</keyword>
<evidence type="ECO:0000256" key="5">
    <source>
        <dbReference type="ARBA" id="ARBA00022692"/>
    </source>
</evidence>
<feature type="transmembrane region" description="Helical" evidence="16">
    <location>
        <begin position="848"/>
        <end position="871"/>
    </location>
</feature>
<feature type="transmembrane region" description="Helical" evidence="16">
    <location>
        <begin position="417"/>
        <end position="435"/>
    </location>
</feature>
<evidence type="ECO:0000256" key="12">
    <source>
        <dbReference type="ARBA" id="ARBA00031200"/>
    </source>
</evidence>
<comment type="caution">
    <text evidence="19">The sequence shown here is derived from an EMBL/GenBank/DDBJ whole genome shotgun (WGS) entry which is preliminary data.</text>
</comment>
<dbReference type="PROSITE" id="PS51711">
    <property type="entry name" value="G_FEOB"/>
    <property type="match status" value="1"/>
</dbReference>
<dbReference type="Pfam" id="PF17910">
    <property type="entry name" value="FeoB_Cyto"/>
    <property type="match status" value="1"/>
</dbReference>
<feature type="binding site" evidence="14">
    <location>
        <begin position="240"/>
        <end position="243"/>
    </location>
    <ligand>
        <name>GTP</name>
        <dbReference type="ChEBI" id="CHEBI:37565"/>
        <label>1</label>
    </ligand>
</feature>
<accession>A0A0Q4B979</accession>
<dbReference type="STRING" id="1702214.AL399_03085"/>
<gene>
    <name evidence="19" type="ORF">AL399_03085</name>
</gene>
<dbReference type="InterPro" id="IPR008988">
    <property type="entry name" value="Transcriptional_repressor_C"/>
</dbReference>
<protein>
    <recommendedName>
        <fullName evidence="12 13">Ferrous iron transport protein B</fullName>
    </recommendedName>
</protein>
<evidence type="ECO:0000259" key="18">
    <source>
        <dbReference type="PROSITE" id="PS51711"/>
    </source>
</evidence>
<dbReference type="Gene3D" id="1.10.287.1770">
    <property type="match status" value="1"/>
</dbReference>
<feature type="domain" description="FeoB-type G" evidence="18">
    <location>
        <begin position="127"/>
        <end position="289"/>
    </location>
</feature>
<keyword evidence="2 16" id="KW-0813">Transport</keyword>
<feature type="binding site" evidence="14">
    <location>
        <begin position="159"/>
        <end position="163"/>
    </location>
    <ligand>
        <name>GTP</name>
        <dbReference type="ChEBI" id="CHEBI:37565"/>
        <label>1</label>
    </ligand>
</feature>
<dbReference type="PATRIC" id="fig|1702214.3.peg.1104"/>
<dbReference type="Proteomes" id="UP000054172">
    <property type="component" value="Unassembled WGS sequence"/>
</dbReference>
<feature type="binding site" evidence="15">
    <location>
        <position position="149"/>
    </location>
    <ligand>
        <name>Mg(2+)</name>
        <dbReference type="ChEBI" id="CHEBI:18420"/>
        <label>2</label>
    </ligand>
</feature>
<evidence type="ECO:0000256" key="7">
    <source>
        <dbReference type="ARBA" id="ARBA00022989"/>
    </source>
</evidence>
<dbReference type="Pfam" id="PF07670">
    <property type="entry name" value="Gate"/>
    <property type="match status" value="2"/>
</dbReference>
<dbReference type="InterPro" id="IPR038157">
    <property type="entry name" value="FeoA_core_dom"/>
</dbReference>
<dbReference type="InterPro" id="IPR027417">
    <property type="entry name" value="P-loop_NTPase"/>
</dbReference>
<keyword evidence="7 16" id="KW-1133">Transmembrane helix</keyword>
<feature type="transmembrane region" description="Helical" evidence="16">
    <location>
        <begin position="641"/>
        <end position="662"/>
    </location>
</feature>
<dbReference type="InterPro" id="IPR011642">
    <property type="entry name" value="Gate_dom"/>
</dbReference>
<dbReference type="EMBL" id="LIIK01000010">
    <property type="protein sequence ID" value="KQM09159.1"/>
    <property type="molecule type" value="Genomic_DNA"/>
</dbReference>
<dbReference type="PANTHER" id="PTHR43185">
    <property type="entry name" value="FERROUS IRON TRANSPORT PROTEIN B"/>
    <property type="match status" value="1"/>
</dbReference>
<feature type="transmembrane region" description="Helical" evidence="16">
    <location>
        <begin position="583"/>
        <end position="603"/>
    </location>
</feature>
<keyword evidence="6 14" id="KW-0547">Nucleotide-binding</keyword>
<evidence type="ECO:0000256" key="1">
    <source>
        <dbReference type="ARBA" id="ARBA00004651"/>
    </source>
</evidence>
<dbReference type="SUPFAM" id="SSF50037">
    <property type="entry name" value="C-terminal domain of transcriptional repressors"/>
    <property type="match status" value="1"/>
</dbReference>
<evidence type="ECO:0000256" key="3">
    <source>
        <dbReference type="ARBA" id="ARBA00022475"/>
    </source>
</evidence>
<dbReference type="Pfam" id="PF07664">
    <property type="entry name" value="FeoB_C"/>
    <property type="match status" value="1"/>
</dbReference>
<feature type="region of interest" description="Disordered" evidence="17">
    <location>
        <begin position="686"/>
        <end position="745"/>
    </location>
</feature>
<feature type="binding site" evidence="14">
    <location>
        <begin position="180"/>
        <end position="183"/>
    </location>
    <ligand>
        <name>GTP</name>
        <dbReference type="ChEBI" id="CHEBI:37565"/>
        <label>1</label>
    </ligand>
</feature>
<feature type="binding site" evidence="15">
    <location>
        <position position="145"/>
    </location>
    <ligand>
        <name>Mg(2+)</name>
        <dbReference type="ChEBI" id="CHEBI:18420"/>
        <label>2</label>
    </ligand>
</feature>
<feature type="compositionally biased region" description="Polar residues" evidence="17">
    <location>
        <begin position="686"/>
        <end position="695"/>
    </location>
</feature>
<dbReference type="Pfam" id="PF04023">
    <property type="entry name" value="FeoA"/>
    <property type="match status" value="1"/>
</dbReference>
<evidence type="ECO:0000256" key="13">
    <source>
        <dbReference type="NCBIfam" id="TIGR00437"/>
    </source>
</evidence>
<dbReference type="InterPro" id="IPR041069">
    <property type="entry name" value="FeoB_Cyto"/>
</dbReference>
<dbReference type="InterPro" id="IPR003373">
    <property type="entry name" value="Fe2_transport_prot-B"/>
</dbReference>
<organism evidence="19 20">
    <name type="scientific">Candidatus [Bacteroides] periocalifornicus</name>
    <dbReference type="NCBI Taxonomy" id="1702214"/>
    <lineage>
        <taxon>Bacteria</taxon>
        <taxon>Pseudomonadati</taxon>
        <taxon>Bacteroidota</taxon>
    </lineage>
</organism>
<feature type="region of interest" description="Disordered" evidence="17">
    <location>
        <begin position="102"/>
        <end position="123"/>
    </location>
</feature>
<keyword evidence="11 16" id="KW-0472">Membrane</keyword>
<dbReference type="Pfam" id="PF02421">
    <property type="entry name" value="FeoB_N"/>
    <property type="match status" value="1"/>
</dbReference>
<comment type="subcellular location">
    <subcellularLocation>
        <location evidence="16">Cell inner membrane</location>
        <topology evidence="16">Multi-pass membrane protein</topology>
    </subcellularLocation>
    <subcellularLocation>
        <location evidence="1">Cell membrane</location>
        <topology evidence="1">Multi-pass membrane protein</topology>
    </subcellularLocation>
</comment>
<evidence type="ECO:0000256" key="6">
    <source>
        <dbReference type="ARBA" id="ARBA00022741"/>
    </source>
</evidence>